<protein>
    <recommendedName>
        <fullName evidence="3">3'-5' exonuclease domain-containing protein</fullName>
    </recommendedName>
</protein>
<reference evidence="1 2" key="1">
    <citation type="submission" date="2022-06" db="EMBL/GenBank/DDBJ databases">
        <title>Isolation of gut microbiota from human fecal samples.</title>
        <authorList>
            <person name="Pamer E.G."/>
            <person name="Barat B."/>
            <person name="Waligurski E."/>
            <person name="Medina S."/>
            <person name="Paddock L."/>
            <person name="Mostad J."/>
        </authorList>
    </citation>
    <scope>NUCLEOTIDE SEQUENCE [LARGE SCALE GENOMIC DNA]</scope>
    <source>
        <strain evidence="1 2">SL.3.17</strain>
    </source>
</reference>
<evidence type="ECO:0008006" key="3">
    <source>
        <dbReference type="Google" id="ProtNLM"/>
    </source>
</evidence>
<dbReference type="InterPro" id="IPR012337">
    <property type="entry name" value="RNaseH-like_sf"/>
</dbReference>
<evidence type="ECO:0000313" key="2">
    <source>
        <dbReference type="Proteomes" id="UP001524502"/>
    </source>
</evidence>
<proteinExistence type="predicted"/>
<feature type="non-terminal residue" evidence="1">
    <location>
        <position position="224"/>
    </location>
</feature>
<gene>
    <name evidence="1" type="ORF">NE619_18150</name>
</gene>
<keyword evidence="2" id="KW-1185">Reference proteome</keyword>
<dbReference type="Proteomes" id="UP001524502">
    <property type="component" value="Unassembled WGS sequence"/>
</dbReference>
<comment type="caution">
    <text evidence="1">The sequence shown here is derived from an EMBL/GenBank/DDBJ whole genome shotgun (WGS) entry which is preliminary data.</text>
</comment>
<sequence length="224" mass="25347">MKHLSIDLETYSSVDVKKAGLYKYVQSPDFMILLFAYSVDFGPVRIVDLVNGECVPAEILLALDDPAVIKHAYNAAFEWYCLNKFGQSPLEQWHCTMLHGLYCGYTASLEATGKALGLPQEKQKLMTGRRLIKIFCTPTKPSNANGNRTRTWPKHEPEKWKLFKEYCVQDVVTEMEIEKRLSGFPVPEDIQAQWVRDQKQNAFGVALDTELVRGALAVDAMVKA</sequence>
<name>A0ABT1RTZ8_9FIRM</name>
<evidence type="ECO:0000313" key="1">
    <source>
        <dbReference type="EMBL" id="MCQ4638652.1"/>
    </source>
</evidence>
<dbReference type="EMBL" id="JANFXK010000079">
    <property type="protein sequence ID" value="MCQ4638652.1"/>
    <property type="molecule type" value="Genomic_DNA"/>
</dbReference>
<organism evidence="1 2">
    <name type="scientific">Anaerovorax odorimutans</name>
    <dbReference type="NCBI Taxonomy" id="109327"/>
    <lineage>
        <taxon>Bacteria</taxon>
        <taxon>Bacillati</taxon>
        <taxon>Bacillota</taxon>
        <taxon>Clostridia</taxon>
        <taxon>Peptostreptococcales</taxon>
        <taxon>Anaerovoracaceae</taxon>
        <taxon>Anaerovorax</taxon>
    </lineage>
</organism>
<dbReference type="SUPFAM" id="SSF53098">
    <property type="entry name" value="Ribonuclease H-like"/>
    <property type="match status" value="1"/>
</dbReference>
<accession>A0ABT1RTZ8</accession>